<evidence type="ECO:0000256" key="1">
    <source>
        <dbReference type="ARBA" id="ARBA00004651"/>
    </source>
</evidence>
<dbReference type="SUPFAM" id="SSF161098">
    <property type="entry name" value="MetI-like"/>
    <property type="match status" value="1"/>
</dbReference>
<comment type="subcellular location">
    <subcellularLocation>
        <location evidence="1 7">Cell membrane</location>
        <topology evidence="1 7">Multi-pass membrane protein</topology>
    </subcellularLocation>
</comment>
<evidence type="ECO:0000256" key="5">
    <source>
        <dbReference type="ARBA" id="ARBA00022989"/>
    </source>
</evidence>
<dbReference type="CDD" id="cd06261">
    <property type="entry name" value="TM_PBP2"/>
    <property type="match status" value="1"/>
</dbReference>
<organism evidence="9 10">
    <name type="scientific">Paenibacillus thermoaerophilus</name>
    <dbReference type="NCBI Taxonomy" id="1215385"/>
    <lineage>
        <taxon>Bacteria</taxon>
        <taxon>Bacillati</taxon>
        <taxon>Bacillota</taxon>
        <taxon>Bacilli</taxon>
        <taxon>Bacillales</taxon>
        <taxon>Paenibacillaceae</taxon>
        <taxon>Paenibacillus</taxon>
    </lineage>
</organism>
<dbReference type="Pfam" id="PF00528">
    <property type="entry name" value="BPD_transp_1"/>
    <property type="match status" value="1"/>
</dbReference>
<keyword evidence="6 7" id="KW-0472">Membrane</keyword>
<feature type="domain" description="ABC transmembrane type-1" evidence="8">
    <location>
        <begin position="65"/>
        <end position="256"/>
    </location>
</feature>
<feature type="transmembrane region" description="Helical" evidence="7">
    <location>
        <begin position="135"/>
        <end position="156"/>
    </location>
</feature>
<accession>A0ABW2V9Z4</accession>
<evidence type="ECO:0000256" key="7">
    <source>
        <dbReference type="RuleBase" id="RU363032"/>
    </source>
</evidence>
<evidence type="ECO:0000259" key="8">
    <source>
        <dbReference type="PROSITE" id="PS50928"/>
    </source>
</evidence>
<dbReference type="InterPro" id="IPR000515">
    <property type="entry name" value="MetI-like"/>
</dbReference>
<dbReference type="PANTHER" id="PTHR43744:SF12">
    <property type="entry name" value="ABC TRANSPORTER PERMEASE PROTEIN MG189-RELATED"/>
    <property type="match status" value="1"/>
</dbReference>
<keyword evidence="3" id="KW-1003">Cell membrane</keyword>
<dbReference type="PROSITE" id="PS50928">
    <property type="entry name" value="ABC_TM1"/>
    <property type="match status" value="1"/>
</dbReference>
<name>A0ABW2V9Z4_9BACL</name>
<protein>
    <submittedName>
        <fullName evidence="9">Carbohydrate ABC transporter permease</fullName>
    </submittedName>
</protein>
<evidence type="ECO:0000256" key="3">
    <source>
        <dbReference type="ARBA" id="ARBA00022475"/>
    </source>
</evidence>
<comment type="similarity">
    <text evidence="7">Belongs to the binding-protein-dependent transport system permease family.</text>
</comment>
<dbReference type="Proteomes" id="UP001596528">
    <property type="component" value="Unassembled WGS sequence"/>
</dbReference>
<keyword evidence="4 7" id="KW-0812">Transmembrane</keyword>
<keyword evidence="5 7" id="KW-1133">Transmembrane helix</keyword>
<proteinExistence type="inferred from homology"/>
<evidence type="ECO:0000256" key="4">
    <source>
        <dbReference type="ARBA" id="ARBA00022692"/>
    </source>
</evidence>
<feature type="transmembrane region" description="Helical" evidence="7">
    <location>
        <begin position="9"/>
        <end position="30"/>
    </location>
</feature>
<feature type="transmembrane region" description="Helical" evidence="7">
    <location>
        <begin position="177"/>
        <end position="202"/>
    </location>
</feature>
<dbReference type="Gene3D" id="1.10.3720.10">
    <property type="entry name" value="MetI-like"/>
    <property type="match status" value="1"/>
</dbReference>
<dbReference type="RefSeq" id="WP_138790631.1">
    <property type="nucleotide sequence ID" value="NZ_JBHTGQ010000048.1"/>
</dbReference>
<comment type="caution">
    <text evidence="9">The sequence shown here is derived from an EMBL/GenBank/DDBJ whole genome shotgun (WGS) entry which is preliminary data.</text>
</comment>
<dbReference type="EMBL" id="JBHTGQ010000048">
    <property type="protein sequence ID" value="MFC7751550.1"/>
    <property type="molecule type" value="Genomic_DNA"/>
</dbReference>
<dbReference type="InterPro" id="IPR035906">
    <property type="entry name" value="MetI-like_sf"/>
</dbReference>
<evidence type="ECO:0000256" key="6">
    <source>
        <dbReference type="ARBA" id="ARBA00023136"/>
    </source>
</evidence>
<reference evidence="10" key="1">
    <citation type="journal article" date="2019" name="Int. J. Syst. Evol. Microbiol.">
        <title>The Global Catalogue of Microorganisms (GCM) 10K type strain sequencing project: providing services to taxonomists for standard genome sequencing and annotation.</title>
        <authorList>
            <consortium name="The Broad Institute Genomics Platform"/>
            <consortium name="The Broad Institute Genome Sequencing Center for Infectious Disease"/>
            <person name="Wu L."/>
            <person name="Ma J."/>
        </authorList>
    </citation>
    <scope>NUCLEOTIDE SEQUENCE [LARGE SCALE GENOMIC DNA]</scope>
    <source>
        <strain evidence="10">JCM 18657</strain>
    </source>
</reference>
<keyword evidence="2 7" id="KW-0813">Transport</keyword>
<keyword evidence="10" id="KW-1185">Reference proteome</keyword>
<evidence type="ECO:0000313" key="9">
    <source>
        <dbReference type="EMBL" id="MFC7751550.1"/>
    </source>
</evidence>
<gene>
    <name evidence="9" type="ORF">ACFQWB_16660</name>
</gene>
<sequence length="271" mass="29643">MALKWLGRFLVLLFTIIILAPLLIVLFTSFKTTPQFYADPLGAPESLSFHNYRSLFEGQPMAAYFLNSLTVTLATVALELLIAGCVAYAIMRSGRRVGGLVFGLFALGLMVPSQVNMIPIYSLIRKLGWSNSLTGLVLVSLAVLLPLSVFMLSGFMKSLPKELLEAGEIDGAGEWRLFGQIVVPLCAPYFASIAAFLFVIVWNDLLFPMLLLTGKDKLTLPLALLSFRGEYVSNYPMLLSGVVVAALPLIILFIFLQRYFIHGALAGALKG</sequence>
<feature type="transmembrane region" description="Helical" evidence="7">
    <location>
        <begin position="64"/>
        <end position="90"/>
    </location>
</feature>
<evidence type="ECO:0000256" key="2">
    <source>
        <dbReference type="ARBA" id="ARBA00022448"/>
    </source>
</evidence>
<feature type="transmembrane region" description="Helical" evidence="7">
    <location>
        <begin position="235"/>
        <end position="256"/>
    </location>
</feature>
<feature type="transmembrane region" description="Helical" evidence="7">
    <location>
        <begin position="97"/>
        <end position="115"/>
    </location>
</feature>
<dbReference type="PANTHER" id="PTHR43744">
    <property type="entry name" value="ABC TRANSPORTER PERMEASE PROTEIN MG189-RELATED-RELATED"/>
    <property type="match status" value="1"/>
</dbReference>
<evidence type="ECO:0000313" key="10">
    <source>
        <dbReference type="Proteomes" id="UP001596528"/>
    </source>
</evidence>